<accession>W2I7B7</accession>
<sequence length="117" mass="12876">VLIELKPKLNAGLATVVNTQENQAFRRQLSPSRIGAQQAGRNNRQRHVVVPEFGAIKGKRVFLQSCINSCPSAFSPGPESTFLLPPAHSHNRCCDSQPVQNMPDGDLCRCVQRLTPE</sequence>
<dbReference type="Proteomes" id="UP000053864">
    <property type="component" value="Unassembled WGS sequence"/>
</dbReference>
<reference evidence="1" key="1">
    <citation type="submission" date="2013-11" db="EMBL/GenBank/DDBJ databases">
        <title>The Genome Sequence of Phytophthora parasitica CJ05E6.</title>
        <authorList>
            <consortium name="The Broad Institute Genomics Platform"/>
            <person name="Russ C."/>
            <person name="Tyler B."/>
            <person name="Panabieres F."/>
            <person name="Shan W."/>
            <person name="Tripathy S."/>
            <person name="Grunwald N."/>
            <person name="Machado M."/>
            <person name="Johnson C.S."/>
            <person name="Arredondo F."/>
            <person name="Hong C."/>
            <person name="Coffey M."/>
            <person name="Young S.K."/>
            <person name="Zeng Q."/>
            <person name="Gargeya S."/>
            <person name="Fitzgerald M."/>
            <person name="Abouelleil A."/>
            <person name="Alvarado L."/>
            <person name="Chapman S.B."/>
            <person name="Gainer-Dewar J."/>
            <person name="Goldberg J."/>
            <person name="Griggs A."/>
            <person name="Gujja S."/>
            <person name="Hansen M."/>
            <person name="Howarth C."/>
            <person name="Imamovic A."/>
            <person name="Ireland A."/>
            <person name="Larimer J."/>
            <person name="McCowan C."/>
            <person name="Murphy C."/>
            <person name="Pearson M."/>
            <person name="Poon T.W."/>
            <person name="Priest M."/>
            <person name="Roberts A."/>
            <person name="Saif S."/>
            <person name="Shea T."/>
            <person name="Sykes S."/>
            <person name="Wortman J."/>
            <person name="Nusbaum C."/>
            <person name="Birren B."/>
        </authorList>
    </citation>
    <scope>NUCLEOTIDE SEQUENCE [LARGE SCALE GENOMIC DNA]</scope>
    <source>
        <strain evidence="1">CJ05E6</strain>
    </source>
</reference>
<dbReference type="EMBL" id="KI675376">
    <property type="protein sequence ID" value="ETL30025.1"/>
    <property type="molecule type" value="Genomic_DNA"/>
</dbReference>
<protein>
    <submittedName>
        <fullName evidence="1">Uncharacterized protein</fullName>
    </submittedName>
</protein>
<dbReference type="AlphaFoldDB" id="W2I7B7"/>
<gene>
    <name evidence="1" type="ORF">L916_16931</name>
</gene>
<evidence type="ECO:0000313" key="1">
    <source>
        <dbReference type="EMBL" id="ETL30025.1"/>
    </source>
</evidence>
<name>W2I7B7_PHYNI</name>
<organism evidence="1">
    <name type="scientific">Phytophthora nicotianae</name>
    <name type="common">Potato buckeye rot agent</name>
    <name type="synonym">Phytophthora parasitica</name>
    <dbReference type="NCBI Taxonomy" id="4792"/>
    <lineage>
        <taxon>Eukaryota</taxon>
        <taxon>Sar</taxon>
        <taxon>Stramenopiles</taxon>
        <taxon>Oomycota</taxon>
        <taxon>Peronosporomycetes</taxon>
        <taxon>Peronosporales</taxon>
        <taxon>Peronosporaceae</taxon>
        <taxon>Phytophthora</taxon>
    </lineage>
</organism>
<feature type="non-terminal residue" evidence="1">
    <location>
        <position position="1"/>
    </location>
</feature>
<proteinExistence type="predicted"/>